<dbReference type="Pfam" id="PF12841">
    <property type="entry name" value="YvrJ"/>
    <property type="match status" value="1"/>
</dbReference>
<organism evidence="2 3">
    <name type="scientific">Paenibacillus arenosi</name>
    <dbReference type="NCBI Taxonomy" id="2774142"/>
    <lineage>
        <taxon>Bacteria</taxon>
        <taxon>Bacillati</taxon>
        <taxon>Bacillota</taxon>
        <taxon>Bacilli</taxon>
        <taxon>Bacillales</taxon>
        <taxon>Paenibacillaceae</taxon>
        <taxon>Paenibacillus</taxon>
    </lineage>
</organism>
<keyword evidence="1" id="KW-0472">Membrane</keyword>
<name>A0ABR9B4C6_9BACL</name>
<evidence type="ECO:0000256" key="1">
    <source>
        <dbReference type="SAM" id="Phobius"/>
    </source>
</evidence>
<reference evidence="2 3" key="1">
    <citation type="submission" date="2020-09" db="EMBL/GenBank/DDBJ databases">
        <title>Paenibacillus sp. CAU 1523 isolated from sand of Haeundae Beach.</title>
        <authorList>
            <person name="Kim W."/>
        </authorList>
    </citation>
    <scope>NUCLEOTIDE SEQUENCE [LARGE SCALE GENOMIC DNA]</scope>
    <source>
        <strain evidence="2 3">CAU 1523</strain>
    </source>
</reference>
<dbReference type="EMBL" id="JACYTN010000038">
    <property type="protein sequence ID" value="MBD8501117.1"/>
    <property type="molecule type" value="Genomic_DNA"/>
</dbReference>
<feature type="transmembrane region" description="Helical" evidence="1">
    <location>
        <begin position="12"/>
        <end position="30"/>
    </location>
</feature>
<gene>
    <name evidence="2" type="ORF">IFO66_22850</name>
</gene>
<dbReference type="Proteomes" id="UP000634529">
    <property type="component" value="Unassembled WGS sequence"/>
</dbReference>
<accession>A0ABR9B4C6</accession>
<dbReference type="InterPro" id="IPR024419">
    <property type="entry name" value="YvrJ"/>
</dbReference>
<keyword evidence="1" id="KW-0812">Transmembrane</keyword>
<evidence type="ECO:0000313" key="2">
    <source>
        <dbReference type="EMBL" id="MBD8501117.1"/>
    </source>
</evidence>
<dbReference type="RefSeq" id="WP_192027325.1">
    <property type="nucleotide sequence ID" value="NZ_JACYTN010000038.1"/>
</dbReference>
<keyword evidence="1" id="KW-1133">Transmembrane helix</keyword>
<proteinExistence type="predicted"/>
<comment type="caution">
    <text evidence="2">The sequence shown here is derived from an EMBL/GenBank/DDBJ whole genome shotgun (WGS) entry which is preliminary data.</text>
</comment>
<keyword evidence="3" id="KW-1185">Reference proteome</keyword>
<evidence type="ECO:0000313" key="3">
    <source>
        <dbReference type="Proteomes" id="UP000634529"/>
    </source>
</evidence>
<sequence length="62" mass="6983">MDNQSFFPSDLLSAISQVGFPIVLTGYLLLRFEKKLDILTETIKDLSDVVSAHKEDDAKRGR</sequence>
<protein>
    <submittedName>
        <fullName evidence="2">YvrJ family protein</fullName>
    </submittedName>
</protein>